<dbReference type="Proteomes" id="UP000604117">
    <property type="component" value="Unassembled WGS sequence"/>
</dbReference>
<dbReference type="NCBIfam" id="TIGR02937">
    <property type="entry name" value="sigma70-ECF"/>
    <property type="match status" value="1"/>
</dbReference>
<keyword evidence="2" id="KW-0805">Transcription regulation</keyword>
<dbReference type="InterPro" id="IPR007627">
    <property type="entry name" value="RNA_pol_sigma70_r2"/>
</dbReference>
<keyword evidence="9" id="KW-1185">Reference proteome</keyword>
<dbReference type="InterPro" id="IPR013325">
    <property type="entry name" value="RNA_pol_sigma_r2"/>
</dbReference>
<reference evidence="8 9" key="1">
    <citation type="submission" date="2021-01" db="EMBL/GenBank/DDBJ databases">
        <title>Whole genome shotgun sequence of Asanoa siamensis NBRC 107932.</title>
        <authorList>
            <person name="Komaki H."/>
            <person name="Tamura T."/>
        </authorList>
    </citation>
    <scope>NUCLEOTIDE SEQUENCE [LARGE SCALE GENOMIC DNA]</scope>
    <source>
        <strain evidence="8 9">NBRC 107932</strain>
    </source>
</reference>
<dbReference type="InterPro" id="IPR014284">
    <property type="entry name" value="RNA_pol_sigma-70_dom"/>
</dbReference>
<dbReference type="InterPro" id="IPR039425">
    <property type="entry name" value="RNA_pol_sigma-70-like"/>
</dbReference>
<sequence length="156" mass="18398">MAFVESAWQRHLRLAMLLTGDRWQAEELLQDSLVKMYERWRKLSQHEDPHAYLRRVLVNNRVSMWRRLRRESLVGDLPDRPAAERADSDADDLRGVLMSLPPRQRAVVMLRLYEDLSERQIAQVLGCSVGTVKSQYSRALEKLRTLMRAPIMERNR</sequence>
<keyword evidence="4" id="KW-0238">DNA-binding</keyword>
<comment type="similarity">
    <text evidence="1">Belongs to the sigma-70 factor family. ECF subfamily.</text>
</comment>
<evidence type="ECO:0000313" key="9">
    <source>
        <dbReference type="Proteomes" id="UP000604117"/>
    </source>
</evidence>
<evidence type="ECO:0000256" key="1">
    <source>
        <dbReference type="ARBA" id="ARBA00010641"/>
    </source>
</evidence>
<dbReference type="InterPro" id="IPR014325">
    <property type="entry name" value="RNA_pol_sigma-E_actinobac"/>
</dbReference>
<keyword evidence="5" id="KW-0804">Transcription</keyword>
<evidence type="ECO:0000256" key="2">
    <source>
        <dbReference type="ARBA" id="ARBA00023015"/>
    </source>
</evidence>
<dbReference type="InterPro" id="IPR036388">
    <property type="entry name" value="WH-like_DNA-bd_sf"/>
</dbReference>
<evidence type="ECO:0000256" key="5">
    <source>
        <dbReference type="ARBA" id="ARBA00023163"/>
    </source>
</evidence>
<evidence type="ECO:0000313" key="8">
    <source>
        <dbReference type="EMBL" id="GIF73565.1"/>
    </source>
</evidence>
<gene>
    <name evidence="8" type="ORF">Asi02nite_30830</name>
</gene>
<evidence type="ECO:0000256" key="3">
    <source>
        <dbReference type="ARBA" id="ARBA00023082"/>
    </source>
</evidence>
<evidence type="ECO:0000259" key="6">
    <source>
        <dbReference type="Pfam" id="PF04542"/>
    </source>
</evidence>
<dbReference type="Gene3D" id="1.10.10.10">
    <property type="entry name" value="Winged helix-like DNA-binding domain superfamily/Winged helix DNA-binding domain"/>
    <property type="match status" value="1"/>
</dbReference>
<evidence type="ECO:0000256" key="4">
    <source>
        <dbReference type="ARBA" id="ARBA00023125"/>
    </source>
</evidence>
<dbReference type="EMBL" id="BONE01000022">
    <property type="protein sequence ID" value="GIF73565.1"/>
    <property type="molecule type" value="Genomic_DNA"/>
</dbReference>
<dbReference type="SUPFAM" id="SSF88946">
    <property type="entry name" value="Sigma2 domain of RNA polymerase sigma factors"/>
    <property type="match status" value="1"/>
</dbReference>
<name>A0ABQ4CQM5_9ACTN</name>
<dbReference type="InterPro" id="IPR013249">
    <property type="entry name" value="RNA_pol_sigma70_r4_t2"/>
</dbReference>
<feature type="domain" description="RNA polymerase sigma factor 70 region 4 type 2" evidence="7">
    <location>
        <begin position="92"/>
        <end position="143"/>
    </location>
</feature>
<dbReference type="Pfam" id="PF04542">
    <property type="entry name" value="Sigma70_r2"/>
    <property type="match status" value="1"/>
</dbReference>
<dbReference type="CDD" id="cd06171">
    <property type="entry name" value="Sigma70_r4"/>
    <property type="match status" value="1"/>
</dbReference>
<feature type="domain" description="RNA polymerase sigma-70 region 2" evidence="6">
    <location>
        <begin position="12"/>
        <end position="70"/>
    </location>
</feature>
<dbReference type="PANTHER" id="PTHR43133:SF50">
    <property type="entry name" value="ECF RNA POLYMERASE SIGMA FACTOR SIGM"/>
    <property type="match status" value="1"/>
</dbReference>
<protein>
    <submittedName>
        <fullName evidence="8">DNA-directed RNA polymerase sigma-70 factor</fullName>
    </submittedName>
</protein>
<keyword evidence="8" id="KW-0240">DNA-directed RNA polymerase</keyword>
<dbReference type="Pfam" id="PF08281">
    <property type="entry name" value="Sigma70_r4_2"/>
    <property type="match status" value="1"/>
</dbReference>
<accession>A0ABQ4CQM5</accession>
<dbReference type="PANTHER" id="PTHR43133">
    <property type="entry name" value="RNA POLYMERASE ECF-TYPE SIGMA FACTO"/>
    <property type="match status" value="1"/>
</dbReference>
<keyword evidence="3" id="KW-0731">Sigma factor</keyword>
<comment type="caution">
    <text evidence="8">The sequence shown here is derived from an EMBL/GenBank/DDBJ whole genome shotgun (WGS) entry which is preliminary data.</text>
</comment>
<evidence type="ECO:0000259" key="7">
    <source>
        <dbReference type="Pfam" id="PF08281"/>
    </source>
</evidence>
<dbReference type="InterPro" id="IPR013324">
    <property type="entry name" value="RNA_pol_sigma_r3/r4-like"/>
</dbReference>
<dbReference type="Gene3D" id="1.10.1740.10">
    <property type="match status" value="1"/>
</dbReference>
<dbReference type="NCBIfam" id="TIGR02983">
    <property type="entry name" value="SigE-fam_strep"/>
    <property type="match status" value="1"/>
</dbReference>
<organism evidence="8 9">
    <name type="scientific">Asanoa siamensis</name>
    <dbReference type="NCBI Taxonomy" id="926357"/>
    <lineage>
        <taxon>Bacteria</taxon>
        <taxon>Bacillati</taxon>
        <taxon>Actinomycetota</taxon>
        <taxon>Actinomycetes</taxon>
        <taxon>Micromonosporales</taxon>
        <taxon>Micromonosporaceae</taxon>
        <taxon>Asanoa</taxon>
    </lineage>
</organism>
<dbReference type="SUPFAM" id="SSF88659">
    <property type="entry name" value="Sigma3 and sigma4 domains of RNA polymerase sigma factors"/>
    <property type="match status" value="1"/>
</dbReference>
<dbReference type="GO" id="GO:0000428">
    <property type="term" value="C:DNA-directed RNA polymerase complex"/>
    <property type="evidence" value="ECO:0007669"/>
    <property type="project" value="UniProtKB-KW"/>
</dbReference>
<proteinExistence type="inferred from homology"/>